<dbReference type="Pfam" id="PF11738">
    <property type="entry name" value="DUF3298"/>
    <property type="match status" value="1"/>
</dbReference>
<gene>
    <name evidence="4" type="ORF">SC1083_1460</name>
</gene>
<proteinExistence type="predicted"/>
<protein>
    <submittedName>
        <fullName evidence="4">Lipoprotein, putative</fullName>
    </submittedName>
</protein>
<reference evidence="4 5" key="1">
    <citation type="submission" date="2010-10" db="EMBL/GenBank/DDBJ databases">
        <authorList>
            <person name="Chen C."/>
            <person name="Kittichotirat W."/>
            <person name="Asikainen S."/>
            <person name="Bumgarner R."/>
        </authorList>
    </citation>
    <scope>NUCLEOTIDE SEQUENCE [LARGE SCALE GENOMIC DNA]</scope>
    <source>
        <strain evidence="4 5">SC1083</strain>
    </source>
</reference>
<name>G4A9E6_AGGAC</name>
<dbReference type="RefSeq" id="WP_005558137.1">
    <property type="nucleotide sequence ID" value="NZ_AEJM01000028.1"/>
</dbReference>
<evidence type="ECO:0000256" key="1">
    <source>
        <dbReference type="SAM" id="Coils"/>
    </source>
</evidence>
<keyword evidence="2" id="KW-0732">Signal</keyword>
<evidence type="ECO:0000313" key="4">
    <source>
        <dbReference type="EMBL" id="EGY33451.1"/>
    </source>
</evidence>
<keyword evidence="1" id="KW-0175">Coiled coil</keyword>
<dbReference type="PROSITE" id="PS51257">
    <property type="entry name" value="PROKAR_LIPOPROTEIN"/>
    <property type="match status" value="1"/>
</dbReference>
<dbReference type="Gene3D" id="3.30.565.40">
    <property type="entry name" value="Fervidobacterium nodosum Rt17-B1 like"/>
    <property type="match status" value="1"/>
</dbReference>
<feature type="signal peptide" evidence="2">
    <location>
        <begin position="1"/>
        <end position="18"/>
    </location>
</feature>
<dbReference type="EMBL" id="AEJM01000028">
    <property type="protein sequence ID" value="EGY33451.1"/>
    <property type="molecule type" value="Genomic_DNA"/>
</dbReference>
<dbReference type="PATRIC" id="fig|907488.3.peg.1426"/>
<feature type="coiled-coil region" evidence="1">
    <location>
        <begin position="24"/>
        <end position="58"/>
    </location>
</feature>
<evidence type="ECO:0000313" key="5">
    <source>
        <dbReference type="Proteomes" id="UP000005508"/>
    </source>
</evidence>
<evidence type="ECO:0000259" key="3">
    <source>
        <dbReference type="Pfam" id="PF11738"/>
    </source>
</evidence>
<feature type="chain" id="PRO_5003461006" evidence="2">
    <location>
        <begin position="19"/>
        <end position="300"/>
    </location>
</feature>
<dbReference type="Gene3D" id="3.90.640.20">
    <property type="entry name" value="Heat-shock cognate protein, ATPase"/>
    <property type="match status" value="1"/>
</dbReference>
<dbReference type="Proteomes" id="UP000005508">
    <property type="component" value="Unassembled WGS sequence"/>
</dbReference>
<evidence type="ECO:0000256" key="2">
    <source>
        <dbReference type="SAM" id="SignalP"/>
    </source>
</evidence>
<feature type="domain" description="DUF3298" evidence="3">
    <location>
        <begin position="206"/>
        <end position="278"/>
    </location>
</feature>
<comment type="caution">
    <text evidence="4">The sequence shown here is derived from an EMBL/GenBank/DDBJ whole genome shotgun (WGS) entry which is preliminary data.</text>
</comment>
<dbReference type="InterPro" id="IPR037126">
    <property type="entry name" value="PdaC/RsiV-like_sf"/>
</dbReference>
<dbReference type="InterPro" id="IPR021729">
    <property type="entry name" value="DUF3298"/>
</dbReference>
<keyword evidence="4" id="KW-0449">Lipoprotein</keyword>
<dbReference type="SMR" id="G4A9E6"/>
<dbReference type="AlphaFoldDB" id="G4A9E6"/>
<accession>G4A9E6</accession>
<organism evidence="4 5">
    <name type="scientific">Aggregatibacter actinomycetemcomitans serotype e str. SC1083</name>
    <dbReference type="NCBI Taxonomy" id="907488"/>
    <lineage>
        <taxon>Bacteria</taxon>
        <taxon>Pseudomonadati</taxon>
        <taxon>Pseudomonadota</taxon>
        <taxon>Gammaproteobacteria</taxon>
        <taxon>Pasteurellales</taxon>
        <taxon>Pasteurellaceae</taxon>
        <taxon>Aggregatibacter</taxon>
    </lineage>
</organism>
<sequence length="300" mass="34124">MKKLLIATLIAGSLMLTACDDKEKTALTEQVQKQAQTIEQLNEQVKTLEKQVLDLAENQTIRVEPEVLFEKSETIKFDKKSADSYAPESAEAKVSVKTLKTGEDWLTDLLLNELILQFTASGQVKIENKQQFVEWLQTLYTDSVKEVKDNEMIGSSTEFSVKYLGQRENIATFTINYSGYSGGAHGMYSTQFLNIDLAKKALLDIDDVINPDQHQKLKDLLWDAYRDSNNEAEPFTLKDGGFYVPKDFYFSRNGVTFVYPPYAIGSFSEGEKELTIYWWQLKENNLINPQFSSLAESVIE</sequence>